<evidence type="ECO:0000256" key="2">
    <source>
        <dbReference type="SAM" id="Phobius"/>
    </source>
</evidence>
<dbReference type="RefSeq" id="WP_007414472.1">
    <property type="nucleotide sequence ID" value="NZ_ABOX02000009.1"/>
</dbReference>
<feature type="region of interest" description="Disordered" evidence="1">
    <location>
        <begin position="306"/>
        <end position="328"/>
    </location>
</feature>
<dbReference type="Proteomes" id="UP000003688">
    <property type="component" value="Unassembled WGS sequence"/>
</dbReference>
<name>B9XF82_PEDPL</name>
<reference evidence="4 5" key="1">
    <citation type="journal article" date="2011" name="J. Bacteriol.">
        <title>Genome sequence of 'Pedosphaera parvula' Ellin514, an aerobic Verrucomicrobial isolate from pasture soil.</title>
        <authorList>
            <person name="Kant R."/>
            <person name="van Passel M.W."/>
            <person name="Sangwan P."/>
            <person name="Palva A."/>
            <person name="Lucas S."/>
            <person name="Copeland A."/>
            <person name="Lapidus A."/>
            <person name="Glavina Del Rio T."/>
            <person name="Dalin E."/>
            <person name="Tice H."/>
            <person name="Bruce D."/>
            <person name="Goodwin L."/>
            <person name="Pitluck S."/>
            <person name="Chertkov O."/>
            <person name="Larimer F.W."/>
            <person name="Land M.L."/>
            <person name="Hauser L."/>
            <person name="Brettin T.S."/>
            <person name="Detter J.C."/>
            <person name="Han S."/>
            <person name="de Vos W.M."/>
            <person name="Janssen P.H."/>
            <person name="Smidt H."/>
        </authorList>
    </citation>
    <scope>NUCLEOTIDE SEQUENCE [LARGE SCALE GENOMIC DNA]</scope>
    <source>
        <strain evidence="4 5">Ellin514</strain>
    </source>
</reference>
<evidence type="ECO:0000313" key="5">
    <source>
        <dbReference type="Proteomes" id="UP000003688"/>
    </source>
</evidence>
<feature type="domain" description="Sulfatase-modifying factor enzyme-like" evidence="3">
    <location>
        <begin position="73"/>
        <end position="366"/>
    </location>
</feature>
<evidence type="ECO:0000256" key="1">
    <source>
        <dbReference type="SAM" id="MobiDB-lite"/>
    </source>
</evidence>
<dbReference type="STRING" id="320771.Cflav_PD4259"/>
<dbReference type="InterPro" id="IPR051043">
    <property type="entry name" value="Sulfatase_Mod_Factor_Kinase"/>
</dbReference>
<sequence length="368" mass="41299" precursor="true">MSNNAKRSYFWPALIASAFVFGAVLWGLWMYKLVKQTRSYKENAFPVPRSEPVDTPPTNGTAPRSEAVVPNTNGMAWIQGGTFYMGSEEGRPDEKPVHQVTVHGFWMDKTEVSNEQFEKFVQSTGYITMAERKPNPKDYPDADPSLLVPGSVVFSPPSESVPLTDASAWWRYVPGADWRHPEGPNSTIKGREKHPVVHVAWEDAMAYAKWAGKRLPTEAEWEYAARGGLDRQPYVWGKEMNTNGNWQANIWEGHFPNEDTGADGFKGTAPVATFKPNGYGLHDMAGNVWEWCSDWYRPDYYAQSVGKNPKGPEDSFDPEEPGAKKRVQRGGSYLCNDVYCSGYKPSSRMKCTPDTGLSHSGFRCVWSN</sequence>
<dbReference type="Gene3D" id="3.90.1580.10">
    <property type="entry name" value="paralog of FGE (formylglycine-generating enzyme)"/>
    <property type="match status" value="1"/>
</dbReference>
<organism evidence="4 5">
    <name type="scientific">Pedosphaera parvula (strain Ellin514)</name>
    <dbReference type="NCBI Taxonomy" id="320771"/>
    <lineage>
        <taxon>Bacteria</taxon>
        <taxon>Pseudomonadati</taxon>
        <taxon>Verrucomicrobiota</taxon>
        <taxon>Pedosphaerae</taxon>
        <taxon>Pedosphaerales</taxon>
        <taxon>Pedosphaeraceae</taxon>
        <taxon>Pedosphaera</taxon>
    </lineage>
</organism>
<accession>B9XF82</accession>
<proteinExistence type="predicted"/>
<dbReference type="PANTHER" id="PTHR23150">
    <property type="entry name" value="SULFATASE MODIFYING FACTOR 1, 2"/>
    <property type="match status" value="1"/>
</dbReference>
<gene>
    <name evidence="4" type="ORF">Cflav_PD4259</name>
</gene>
<feature type="region of interest" description="Disordered" evidence="1">
    <location>
        <begin position="45"/>
        <end position="68"/>
    </location>
</feature>
<feature type="transmembrane region" description="Helical" evidence="2">
    <location>
        <begin position="9"/>
        <end position="31"/>
    </location>
</feature>
<dbReference type="InterPro" id="IPR005532">
    <property type="entry name" value="SUMF_dom"/>
</dbReference>
<comment type="caution">
    <text evidence="4">The sequence shown here is derived from an EMBL/GenBank/DDBJ whole genome shotgun (WGS) entry which is preliminary data.</text>
</comment>
<keyword evidence="2" id="KW-1133">Transmembrane helix</keyword>
<evidence type="ECO:0000313" key="4">
    <source>
        <dbReference type="EMBL" id="EEF61580.1"/>
    </source>
</evidence>
<dbReference type="EMBL" id="ABOX02000009">
    <property type="protein sequence ID" value="EEF61580.1"/>
    <property type="molecule type" value="Genomic_DNA"/>
</dbReference>
<dbReference type="AlphaFoldDB" id="B9XF82"/>
<dbReference type="InterPro" id="IPR016187">
    <property type="entry name" value="CTDL_fold"/>
</dbReference>
<dbReference type="SUPFAM" id="SSF56436">
    <property type="entry name" value="C-type lectin-like"/>
    <property type="match status" value="1"/>
</dbReference>
<keyword evidence="5" id="KW-1185">Reference proteome</keyword>
<dbReference type="PANTHER" id="PTHR23150:SF19">
    <property type="entry name" value="FORMYLGLYCINE-GENERATING ENZYME"/>
    <property type="match status" value="1"/>
</dbReference>
<dbReference type="InterPro" id="IPR042095">
    <property type="entry name" value="SUMF_sf"/>
</dbReference>
<keyword evidence="2" id="KW-0812">Transmembrane</keyword>
<dbReference type="GO" id="GO:0120147">
    <property type="term" value="F:formylglycine-generating oxidase activity"/>
    <property type="evidence" value="ECO:0007669"/>
    <property type="project" value="TreeGrafter"/>
</dbReference>
<keyword evidence="2" id="KW-0472">Membrane</keyword>
<dbReference type="Pfam" id="PF03781">
    <property type="entry name" value="FGE-sulfatase"/>
    <property type="match status" value="1"/>
</dbReference>
<protein>
    <recommendedName>
        <fullName evidence="3">Sulfatase-modifying factor enzyme-like domain-containing protein</fullName>
    </recommendedName>
</protein>
<evidence type="ECO:0000259" key="3">
    <source>
        <dbReference type="Pfam" id="PF03781"/>
    </source>
</evidence>